<accession>A0A4V2FPC1</accession>
<organism evidence="2 3">
    <name type="scientific">Micromonospora violae</name>
    <dbReference type="NCBI Taxonomy" id="1278207"/>
    <lineage>
        <taxon>Bacteria</taxon>
        <taxon>Bacillati</taxon>
        <taxon>Actinomycetota</taxon>
        <taxon>Actinomycetes</taxon>
        <taxon>Micromonosporales</taxon>
        <taxon>Micromonosporaceae</taxon>
        <taxon>Micromonospora</taxon>
    </lineage>
</organism>
<dbReference type="Gene3D" id="3.30.950.30">
    <property type="entry name" value="Schlafen, AAA domain"/>
    <property type="match status" value="1"/>
</dbReference>
<evidence type="ECO:0000313" key="2">
    <source>
        <dbReference type="EMBL" id="RZT80390.1"/>
    </source>
</evidence>
<evidence type="ECO:0000313" key="3">
    <source>
        <dbReference type="Proteomes" id="UP000293781"/>
    </source>
</evidence>
<dbReference type="InterPro" id="IPR027417">
    <property type="entry name" value="P-loop_NTPase"/>
</dbReference>
<dbReference type="RefSeq" id="WP_130403434.1">
    <property type="nucleotide sequence ID" value="NZ_SHKK01000001.1"/>
</dbReference>
<protein>
    <submittedName>
        <fullName evidence="2">Putative DNA-binding protein</fullName>
    </submittedName>
</protein>
<dbReference type="InterPro" id="IPR007421">
    <property type="entry name" value="Schlafen_AlbA_2_dom"/>
</dbReference>
<dbReference type="GO" id="GO:0003677">
    <property type="term" value="F:DNA binding"/>
    <property type="evidence" value="ECO:0007669"/>
    <property type="project" value="UniProtKB-KW"/>
</dbReference>
<dbReference type="SUPFAM" id="SSF52540">
    <property type="entry name" value="P-loop containing nucleoside triphosphate hydrolases"/>
    <property type="match status" value="1"/>
</dbReference>
<feature type="domain" description="Schlafen AlbA-2" evidence="1">
    <location>
        <begin position="554"/>
        <end position="690"/>
    </location>
</feature>
<dbReference type="Pfam" id="PF04326">
    <property type="entry name" value="SLFN_AlbA_2"/>
    <property type="match status" value="1"/>
</dbReference>
<keyword evidence="2" id="KW-0238">DNA-binding</keyword>
<name>A0A4V2FPC1_9ACTN</name>
<comment type="caution">
    <text evidence="2">The sequence shown here is derived from an EMBL/GenBank/DDBJ whole genome shotgun (WGS) entry which is preliminary data.</text>
</comment>
<dbReference type="PANTHER" id="PTHR34301:SF8">
    <property type="entry name" value="ATPASE DOMAIN-CONTAINING PROTEIN"/>
    <property type="match status" value="1"/>
</dbReference>
<dbReference type="Gene3D" id="3.40.50.300">
    <property type="entry name" value="P-loop containing nucleotide triphosphate hydrolases"/>
    <property type="match status" value="1"/>
</dbReference>
<sequence>MPASFDGFRQTFFGKFPEAVQLERALRTARNSNPMFFFHESRDPDLKKSWIVLGRLGPEMEDILSINGEVLFLFSPHEEFQRRSFNKMVDAARQEIADVQRRLFGIVRFTPDSHISLIYSKDPSLPKNLKAWNADGATSLVARVPMLDGTLDGITTDLRKSIATVLASRDLYGGKNPVTGRDFFGRLDTIQSVSAELRNGRSIGLFGLRRSGKTSLLRELQRREEPSGLALVLSDLESTDGVDDIPHQISQDLLTVLRRMREARSNIWLGPEGEHEARTFGELSARLIHVAERNASLNFVIAVDEVENLRRLSQVSPERVRLFLGSLRRAAQATRNLSLFFTGLTTAFFDQSMIVDEVDNPLFGFVDSHFLPPFSMAESTGLVRDLGTSMMLEWDEVSLSAVHSLTGGFPFFVRDLASAVRRAALDELLDDSQISSPIGIRKGHVDAAFGQWKDQAGRNWREIIRTLESYHPYMAEMLRAGTEEEINEWRSIGVDGEISALALQRLGLLIPAEPKGLKRSASLVALDGLAGRPTIFAGDIQKRRDFRSLLSQTESLHLEFKSTARWNLRSAKKDEAMEHAVVKTVAAFLNTDGGTLVIGANDDGRPRGLVEDLSTCRNSFDQYERWLMGSLLGKKIGTDIVSQYVEYAKHTLDGHDLVVLTVRRFPGVAWVVSGEDENLYVRNGNETQQLRGRQVAEFARSRSA</sequence>
<dbReference type="Proteomes" id="UP000293781">
    <property type="component" value="Unassembled WGS sequence"/>
</dbReference>
<dbReference type="EMBL" id="SHKK01000001">
    <property type="protein sequence ID" value="RZT80390.1"/>
    <property type="molecule type" value="Genomic_DNA"/>
</dbReference>
<gene>
    <name evidence="2" type="ORF">EV382_3638</name>
</gene>
<dbReference type="OrthoDB" id="9811804at2"/>
<dbReference type="PANTHER" id="PTHR34301">
    <property type="entry name" value="DNA-BINDING PROTEIN-RELATED"/>
    <property type="match status" value="1"/>
</dbReference>
<dbReference type="AlphaFoldDB" id="A0A4V2FPC1"/>
<evidence type="ECO:0000259" key="1">
    <source>
        <dbReference type="Pfam" id="PF04326"/>
    </source>
</evidence>
<proteinExistence type="predicted"/>
<dbReference type="InterPro" id="IPR038461">
    <property type="entry name" value="Schlafen_AlbA_2_dom_sf"/>
</dbReference>
<keyword evidence="3" id="KW-1185">Reference proteome</keyword>
<reference evidence="2 3" key="1">
    <citation type="submission" date="2019-02" db="EMBL/GenBank/DDBJ databases">
        <title>Sequencing the genomes of 1000 actinobacteria strains.</title>
        <authorList>
            <person name="Klenk H.-P."/>
        </authorList>
    </citation>
    <scope>NUCLEOTIDE SEQUENCE [LARGE SCALE GENOMIC DNA]</scope>
    <source>
        <strain evidence="2 3">DSM 45888</strain>
    </source>
</reference>